<reference evidence="1 2" key="2">
    <citation type="submission" date="2017-05" db="EMBL/GenBank/DDBJ databases">
        <title>Genome of Chryseobacterium haifense.</title>
        <authorList>
            <person name="Newman J.D."/>
        </authorList>
    </citation>
    <scope>NUCLEOTIDE SEQUENCE [LARGE SCALE GENOMIC DNA]</scope>
    <source>
        <strain evidence="1 2">DSM 19056</strain>
    </source>
</reference>
<sequence length="224" mass="26988">MLDNNLPELKYVSRNANRFLFNYLSSARTYLDHSEKYLKNKYGNNSTQFNSFKSYTSSLFDNFFEYRFIYKLRNYAQHCGLPINSITFSVDNKDLLKRTINLNPLFLKSELKKNYKEWGQKINEDFDFQPEEISVRQIIGNYYKNIKDLNDEFIIIEKLSLDKSVEYLENFQKENYSHLNVNESTQCCVFYDFILKYLDSYEGSKFSTFVYPKEMIETIKNYRQ</sequence>
<proteinExistence type="predicted"/>
<gene>
    <name evidence="1" type="ORF">AP75_12790</name>
</gene>
<evidence type="ECO:0000313" key="1">
    <source>
        <dbReference type="EMBL" id="OWK97140.1"/>
    </source>
</evidence>
<keyword evidence="2" id="KW-1185">Reference proteome</keyword>
<dbReference type="Proteomes" id="UP000197587">
    <property type="component" value="Unassembled WGS sequence"/>
</dbReference>
<comment type="caution">
    <text evidence="1">The sequence shown here is derived from an EMBL/GenBank/DDBJ whole genome shotgun (WGS) entry which is preliminary data.</text>
</comment>
<dbReference type="AlphaFoldDB" id="A0A246B6Y6"/>
<accession>A0A246B6Y6</accession>
<name>A0A246B6Y6_9FLAO</name>
<organism evidence="1 2">
    <name type="scientific">Kaistella haifensis DSM 19056</name>
    <dbReference type="NCBI Taxonomy" id="1450526"/>
    <lineage>
        <taxon>Bacteria</taxon>
        <taxon>Pseudomonadati</taxon>
        <taxon>Bacteroidota</taxon>
        <taxon>Flavobacteriia</taxon>
        <taxon>Flavobacteriales</taxon>
        <taxon>Weeksellaceae</taxon>
        <taxon>Chryseobacterium group</taxon>
        <taxon>Kaistella</taxon>
    </lineage>
</organism>
<protein>
    <submittedName>
        <fullName evidence="1">Uncharacterized protein</fullName>
    </submittedName>
</protein>
<reference evidence="1 2" key="1">
    <citation type="submission" date="2014-01" db="EMBL/GenBank/DDBJ databases">
        <authorList>
            <consortium name="Genome Consortium for Active Teaching"/>
            <person name="Sontag T.C."/>
            <person name="Newman J.D."/>
        </authorList>
    </citation>
    <scope>NUCLEOTIDE SEQUENCE [LARGE SCALE GENOMIC DNA]</scope>
    <source>
        <strain evidence="1 2">DSM 19056</strain>
    </source>
</reference>
<evidence type="ECO:0000313" key="2">
    <source>
        <dbReference type="Proteomes" id="UP000197587"/>
    </source>
</evidence>
<dbReference type="EMBL" id="JASZ02000039">
    <property type="protein sequence ID" value="OWK97140.1"/>
    <property type="molecule type" value="Genomic_DNA"/>
</dbReference>